<protein>
    <submittedName>
        <fullName evidence="2">Uncharacterized protein</fullName>
    </submittedName>
</protein>
<feature type="coiled-coil region" evidence="1">
    <location>
        <begin position="65"/>
        <end position="92"/>
    </location>
</feature>
<name>A0A7X3IJ59_9BACL</name>
<dbReference type="AlphaFoldDB" id="A0A7X3IJ59"/>
<gene>
    <name evidence="2" type="ORF">GRF59_15045</name>
</gene>
<sequence length="92" mass="10767">MEWATEKLDIKNCSLEYLSNNNYKAQAEIVGKENIFNENHKFFGDFDLSVTVFNQFGAQIDSLELKGLNGSYQQAKNNLARFKRKIEEMYFQ</sequence>
<accession>A0A7X3IJ59</accession>
<reference evidence="2 3" key="1">
    <citation type="submission" date="2019-12" db="EMBL/GenBank/DDBJ databases">
        <title>Paenibacillus sp. nov., an endophytic bacterium isolated from the stem of Dendrobium.</title>
        <authorList>
            <person name="Zhao R."/>
        </authorList>
    </citation>
    <scope>NUCLEOTIDE SEQUENCE [LARGE SCALE GENOMIC DNA]</scope>
    <source>
        <strain evidence="2 3">HJL G12</strain>
    </source>
</reference>
<organism evidence="2 3">
    <name type="scientific">Paenibacillus dendrobii</name>
    <dbReference type="NCBI Taxonomy" id="2691084"/>
    <lineage>
        <taxon>Bacteria</taxon>
        <taxon>Bacillati</taxon>
        <taxon>Bacillota</taxon>
        <taxon>Bacilli</taxon>
        <taxon>Bacillales</taxon>
        <taxon>Paenibacillaceae</taxon>
        <taxon>Paenibacillus</taxon>
    </lineage>
</organism>
<evidence type="ECO:0000313" key="3">
    <source>
        <dbReference type="Proteomes" id="UP000460318"/>
    </source>
</evidence>
<dbReference type="Proteomes" id="UP000460318">
    <property type="component" value="Unassembled WGS sequence"/>
</dbReference>
<comment type="caution">
    <text evidence="2">The sequence shown here is derived from an EMBL/GenBank/DDBJ whole genome shotgun (WGS) entry which is preliminary data.</text>
</comment>
<proteinExistence type="predicted"/>
<dbReference type="RefSeq" id="WP_160498543.1">
    <property type="nucleotide sequence ID" value="NZ_WUBI01000002.1"/>
</dbReference>
<keyword evidence="3" id="KW-1185">Reference proteome</keyword>
<dbReference type="EMBL" id="WUBI01000002">
    <property type="protein sequence ID" value="MWV44937.1"/>
    <property type="molecule type" value="Genomic_DNA"/>
</dbReference>
<evidence type="ECO:0000256" key="1">
    <source>
        <dbReference type="SAM" id="Coils"/>
    </source>
</evidence>
<keyword evidence="1" id="KW-0175">Coiled coil</keyword>
<evidence type="ECO:0000313" key="2">
    <source>
        <dbReference type="EMBL" id="MWV44937.1"/>
    </source>
</evidence>